<dbReference type="InterPro" id="IPR000944">
    <property type="entry name" value="Tscrpt_reg_Rrf2"/>
</dbReference>
<dbReference type="SUPFAM" id="SSF46785">
    <property type="entry name" value="Winged helix' DNA-binding domain"/>
    <property type="match status" value="1"/>
</dbReference>
<dbReference type="PANTHER" id="PTHR33221">
    <property type="entry name" value="WINGED HELIX-TURN-HELIX TRANSCRIPTIONAL REGULATOR, RRF2 FAMILY"/>
    <property type="match status" value="1"/>
</dbReference>
<dbReference type="GO" id="GO:0003677">
    <property type="term" value="F:DNA binding"/>
    <property type="evidence" value="ECO:0007669"/>
    <property type="project" value="UniProtKB-KW"/>
</dbReference>
<dbReference type="AlphaFoldDB" id="A0A455SC44"/>
<dbReference type="PROSITE" id="PS51197">
    <property type="entry name" value="HTH_RRF2_2"/>
    <property type="match status" value="1"/>
</dbReference>
<gene>
    <name evidence="3" type="primary">nsrR</name>
    <name evidence="3" type="ORF">KTC_07840</name>
</gene>
<evidence type="ECO:0000256" key="1">
    <source>
        <dbReference type="ARBA" id="ARBA00023125"/>
    </source>
</evidence>
<dbReference type="GO" id="GO:0005829">
    <property type="term" value="C:cytosol"/>
    <property type="evidence" value="ECO:0007669"/>
    <property type="project" value="TreeGrafter"/>
</dbReference>
<accession>A0A455SC44</accession>
<proteinExistence type="predicted"/>
<sequence>MRLTYQTDYALRTLLYLSCLSEGKLANIQEIATVYAISQNHLMKIVHKLGKLEYIETIRGHKGGLRLKKKPEEINIGALVRMTEEDFYVVECFHQQTNRCLLSPVCQLRGVFQEAMAAFFRVLDNYTLADLIQDREMYEQLFEQKLIEIS</sequence>
<protein>
    <submittedName>
        <fullName evidence="3">HTH-type transcriptional regulator NsrR</fullName>
    </submittedName>
</protein>
<dbReference type="PANTHER" id="PTHR33221:SF4">
    <property type="entry name" value="HTH-TYPE TRANSCRIPTIONAL REPRESSOR NSRR"/>
    <property type="match status" value="1"/>
</dbReference>
<reference evidence="3" key="1">
    <citation type="submission" date="2018-12" db="EMBL/GenBank/DDBJ databases">
        <title>Novel natural products biosynthetic potential of the class Ktedonobacteria.</title>
        <authorList>
            <person name="Zheng Y."/>
            <person name="Saitou A."/>
            <person name="Wang C.M."/>
            <person name="Toyoda A."/>
            <person name="Minakuchi Y."/>
            <person name="Sekiguchi Y."/>
            <person name="Ueda K."/>
            <person name="Takano H."/>
            <person name="Sakai Y."/>
            <person name="Yokota A."/>
            <person name="Yabe S."/>
        </authorList>
    </citation>
    <scope>NUCLEOTIDE SEQUENCE</scope>
    <source>
        <strain evidence="3">COM3</strain>
    </source>
</reference>
<dbReference type="Pfam" id="PF02082">
    <property type="entry name" value="Rrf2"/>
    <property type="match status" value="1"/>
</dbReference>
<dbReference type="GO" id="GO:0003700">
    <property type="term" value="F:DNA-binding transcription factor activity"/>
    <property type="evidence" value="ECO:0007669"/>
    <property type="project" value="TreeGrafter"/>
</dbReference>
<organism evidence="3">
    <name type="scientific">Thermosporothrix sp. COM3</name>
    <dbReference type="NCBI Taxonomy" id="2490863"/>
    <lineage>
        <taxon>Bacteria</taxon>
        <taxon>Bacillati</taxon>
        <taxon>Chloroflexota</taxon>
        <taxon>Ktedonobacteria</taxon>
        <taxon>Ktedonobacterales</taxon>
        <taxon>Thermosporotrichaceae</taxon>
        <taxon>Thermosporothrix</taxon>
    </lineage>
</organism>
<keyword evidence="1" id="KW-0238">DNA-binding</keyword>
<comment type="cofactor">
    <cofactor evidence="2">
        <name>[2Fe-2S] cluster</name>
        <dbReference type="ChEBI" id="CHEBI:190135"/>
    </cofactor>
</comment>
<dbReference type="InterPro" id="IPR036388">
    <property type="entry name" value="WH-like_DNA-bd_sf"/>
</dbReference>
<dbReference type="InterPro" id="IPR036390">
    <property type="entry name" value="WH_DNA-bd_sf"/>
</dbReference>
<dbReference type="Gene3D" id="1.10.10.10">
    <property type="entry name" value="Winged helix-like DNA-binding domain superfamily/Winged helix DNA-binding domain"/>
    <property type="match status" value="1"/>
</dbReference>
<name>A0A455SC44_9CHLR</name>
<dbReference type="EMBL" id="AP019376">
    <property type="protein sequence ID" value="BBH86033.1"/>
    <property type="molecule type" value="Genomic_DNA"/>
</dbReference>
<dbReference type="NCBIfam" id="TIGR00738">
    <property type="entry name" value="rrf2_super"/>
    <property type="match status" value="1"/>
</dbReference>
<evidence type="ECO:0000313" key="3">
    <source>
        <dbReference type="EMBL" id="BBH86033.1"/>
    </source>
</evidence>
<evidence type="ECO:0000256" key="2">
    <source>
        <dbReference type="ARBA" id="ARBA00034078"/>
    </source>
</evidence>